<dbReference type="Gene3D" id="3.20.20.370">
    <property type="entry name" value="Glycoside hydrolase/deacetylase"/>
    <property type="match status" value="1"/>
</dbReference>
<dbReference type="PANTHER" id="PTHR10587:SF134">
    <property type="entry name" value="SECRETED PROTEIN"/>
    <property type="match status" value="1"/>
</dbReference>
<organism evidence="3 4">
    <name type="scientific">Ferviditalea candida</name>
    <dbReference type="NCBI Taxonomy" id="3108399"/>
    <lineage>
        <taxon>Bacteria</taxon>
        <taxon>Bacillati</taxon>
        <taxon>Bacillota</taxon>
        <taxon>Bacilli</taxon>
        <taxon>Bacillales</taxon>
        <taxon>Paenibacillaceae</taxon>
        <taxon>Ferviditalea</taxon>
    </lineage>
</organism>
<feature type="signal peptide" evidence="1">
    <location>
        <begin position="1"/>
        <end position="20"/>
    </location>
</feature>
<dbReference type="InterPro" id="IPR011330">
    <property type="entry name" value="Glyco_hydro/deAcase_b/a-brl"/>
</dbReference>
<gene>
    <name evidence="3" type="ORF">VF724_04825</name>
</gene>
<proteinExistence type="predicted"/>
<dbReference type="SUPFAM" id="SSF88713">
    <property type="entry name" value="Glycoside hydrolase/deacetylase"/>
    <property type="match status" value="1"/>
</dbReference>
<name>A0ABU5ZH35_9BACL</name>
<sequence length="289" mass="31874">MKQKTFVVPTVLICLMTAIAACVPNQADSGKLAVKRDGGFRQYAAGQAGSESLTDVQLKKRLIGKYQVPKEWGEQVTGVKTMLNTSEKVIALTFDACGGINGSGYDAELIHYLRQQNIPATLFINSRWIEANYWAFIALSKIPLFEIENHGTEHRPLSMNGRSAWGIKGTDNVGEIVDEVLANHRKIQKLTGREPKFFRSGTAYYDEVGVKIANELGEQIAGFRVLGDAGATYSKQQVKNALLNAAPGSIVILHMNKPKSETAEGVMLAIPELKRQGYRFVKLEDYPLK</sequence>
<reference evidence="3" key="1">
    <citation type="submission" date="2023-12" db="EMBL/GenBank/DDBJ databases">
        <title>Fervidustalea candida gen. nov., sp. nov., a novel member of the family Paenibacillaceae isolated from a geothermal area.</title>
        <authorList>
            <person name="Li W.-J."/>
            <person name="Jiao J.-Y."/>
            <person name="Chen Y."/>
        </authorList>
    </citation>
    <scope>NUCLEOTIDE SEQUENCE</scope>
    <source>
        <strain evidence="3">SYSU GA230002</strain>
    </source>
</reference>
<dbReference type="CDD" id="cd10955">
    <property type="entry name" value="CE4_BH0857_like"/>
    <property type="match status" value="1"/>
</dbReference>
<keyword evidence="1" id="KW-0732">Signal</keyword>
<keyword evidence="4" id="KW-1185">Reference proteome</keyword>
<evidence type="ECO:0000259" key="2">
    <source>
        <dbReference type="PROSITE" id="PS51677"/>
    </source>
</evidence>
<dbReference type="InterPro" id="IPR050248">
    <property type="entry name" value="Polysacc_deacetylase_ArnD"/>
</dbReference>
<feature type="chain" id="PRO_5045451625" evidence="1">
    <location>
        <begin position="21"/>
        <end position="289"/>
    </location>
</feature>
<dbReference type="PROSITE" id="PS51257">
    <property type="entry name" value="PROKAR_LIPOPROTEIN"/>
    <property type="match status" value="1"/>
</dbReference>
<dbReference type="PANTHER" id="PTHR10587">
    <property type="entry name" value="GLYCOSYL TRANSFERASE-RELATED"/>
    <property type="match status" value="1"/>
</dbReference>
<dbReference type="Pfam" id="PF01522">
    <property type="entry name" value="Polysacc_deac_1"/>
    <property type="match status" value="1"/>
</dbReference>
<accession>A0ABU5ZH35</accession>
<evidence type="ECO:0000256" key="1">
    <source>
        <dbReference type="SAM" id="SignalP"/>
    </source>
</evidence>
<dbReference type="RefSeq" id="WP_371753098.1">
    <property type="nucleotide sequence ID" value="NZ_JAYJLD010000005.1"/>
</dbReference>
<comment type="caution">
    <text evidence="3">The sequence shown here is derived from an EMBL/GenBank/DDBJ whole genome shotgun (WGS) entry which is preliminary data.</text>
</comment>
<dbReference type="PROSITE" id="PS51677">
    <property type="entry name" value="NODB"/>
    <property type="match status" value="1"/>
</dbReference>
<evidence type="ECO:0000313" key="3">
    <source>
        <dbReference type="EMBL" id="MEB3100981.1"/>
    </source>
</evidence>
<evidence type="ECO:0000313" key="4">
    <source>
        <dbReference type="Proteomes" id="UP001310386"/>
    </source>
</evidence>
<protein>
    <submittedName>
        <fullName evidence="3">Polysaccharide deacetylase family protein</fullName>
    </submittedName>
</protein>
<dbReference type="InterPro" id="IPR002509">
    <property type="entry name" value="NODB_dom"/>
</dbReference>
<feature type="domain" description="NodB homology" evidence="2">
    <location>
        <begin position="88"/>
        <end position="281"/>
    </location>
</feature>
<dbReference type="Proteomes" id="UP001310386">
    <property type="component" value="Unassembled WGS sequence"/>
</dbReference>
<dbReference type="EMBL" id="JAYJLD010000005">
    <property type="protein sequence ID" value="MEB3100981.1"/>
    <property type="molecule type" value="Genomic_DNA"/>
</dbReference>